<evidence type="ECO:0000256" key="2">
    <source>
        <dbReference type="ARBA" id="ARBA00012416"/>
    </source>
</evidence>
<dbReference type="GO" id="GO:0000965">
    <property type="term" value="P:mitochondrial RNA 3'-end processing"/>
    <property type="evidence" value="ECO:0007669"/>
    <property type="project" value="TreeGrafter"/>
</dbReference>
<dbReference type="Pfam" id="PF03726">
    <property type="entry name" value="PNPase"/>
    <property type="match status" value="1"/>
</dbReference>
<dbReference type="AlphaFoldDB" id="A0A1W0WSH7"/>
<dbReference type="SUPFAM" id="SSF46915">
    <property type="entry name" value="Polynucleotide phosphorylase/guanosine pentaphosphate synthase (PNPase/GPSI), domain 3"/>
    <property type="match status" value="1"/>
</dbReference>
<dbReference type="Pfam" id="PF01138">
    <property type="entry name" value="RNase_PH"/>
    <property type="match status" value="2"/>
</dbReference>
<dbReference type="EC" id="2.7.7.8" evidence="2"/>
<dbReference type="FunFam" id="3.30.1370.10:FF:000001">
    <property type="entry name" value="Polyribonucleotide nucleotidyltransferase"/>
    <property type="match status" value="1"/>
</dbReference>
<dbReference type="PROSITE" id="PS50084">
    <property type="entry name" value="KH_TYPE_1"/>
    <property type="match status" value="1"/>
</dbReference>
<dbReference type="Gene3D" id="3.30.1370.10">
    <property type="entry name" value="K Homology domain, type 1"/>
    <property type="match status" value="1"/>
</dbReference>
<dbReference type="InterPro" id="IPR015848">
    <property type="entry name" value="PNPase_PH_RNA-bd_bac/org-type"/>
</dbReference>
<dbReference type="InterPro" id="IPR036456">
    <property type="entry name" value="PNPase_PH_RNA-bd_sf"/>
</dbReference>
<dbReference type="GO" id="GO:0005739">
    <property type="term" value="C:mitochondrion"/>
    <property type="evidence" value="ECO:0007669"/>
    <property type="project" value="TreeGrafter"/>
</dbReference>
<accession>A0A1W0WSH7</accession>
<evidence type="ECO:0000256" key="3">
    <source>
        <dbReference type="ARBA" id="ARBA00022490"/>
    </source>
</evidence>
<name>A0A1W0WSH7_HYPEX</name>
<dbReference type="InterPro" id="IPR020568">
    <property type="entry name" value="Ribosomal_Su5_D2-typ_SF"/>
</dbReference>
<evidence type="ECO:0000256" key="4">
    <source>
        <dbReference type="ARBA" id="ARBA00022679"/>
    </source>
</evidence>
<dbReference type="SMART" id="SM00322">
    <property type="entry name" value="KH"/>
    <property type="match status" value="1"/>
</dbReference>
<feature type="domain" description="S1 motif" evidence="9">
    <location>
        <begin position="714"/>
        <end position="785"/>
    </location>
</feature>
<gene>
    <name evidence="10" type="ORF">BV898_07873</name>
</gene>
<dbReference type="FunFam" id="3.30.230.70:FF:000006">
    <property type="entry name" value="polyribonucleotide nucleotidyltransferase 1, mitochondrial"/>
    <property type="match status" value="1"/>
</dbReference>
<comment type="caution">
    <text evidence="10">The sequence shown here is derived from an EMBL/GenBank/DDBJ whole genome shotgun (WGS) entry which is preliminary data.</text>
</comment>
<dbReference type="SUPFAM" id="SSF55666">
    <property type="entry name" value="Ribonuclease PH domain 2-like"/>
    <property type="match status" value="2"/>
</dbReference>
<dbReference type="PIRSF" id="PIRSF005499">
    <property type="entry name" value="PNPase"/>
    <property type="match status" value="1"/>
</dbReference>
<dbReference type="Gene3D" id="3.30.230.70">
    <property type="entry name" value="GHMP Kinase, N-terminal domain"/>
    <property type="match status" value="2"/>
</dbReference>
<dbReference type="PROSITE" id="PS50126">
    <property type="entry name" value="S1"/>
    <property type="match status" value="1"/>
</dbReference>
<dbReference type="Gene3D" id="2.40.50.140">
    <property type="entry name" value="Nucleic acid-binding proteins"/>
    <property type="match status" value="1"/>
</dbReference>
<proteinExistence type="inferred from homology"/>
<evidence type="ECO:0000256" key="6">
    <source>
        <dbReference type="ARBA" id="ARBA00022884"/>
    </source>
</evidence>
<dbReference type="PANTHER" id="PTHR11252:SF0">
    <property type="entry name" value="POLYRIBONUCLEOTIDE NUCLEOTIDYLTRANSFERASE 1, MITOCHONDRIAL"/>
    <property type="match status" value="1"/>
</dbReference>
<dbReference type="NCBIfam" id="NF008805">
    <property type="entry name" value="PRK11824.1"/>
    <property type="match status" value="1"/>
</dbReference>
<evidence type="ECO:0000256" key="5">
    <source>
        <dbReference type="ARBA" id="ARBA00022695"/>
    </source>
</evidence>
<dbReference type="GO" id="GO:0000958">
    <property type="term" value="P:mitochondrial mRNA catabolic process"/>
    <property type="evidence" value="ECO:0007669"/>
    <property type="project" value="TreeGrafter"/>
</dbReference>
<dbReference type="GO" id="GO:0003723">
    <property type="term" value="F:RNA binding"/>
    <property type="evidence" value="ECO:0007669"/>
    <property type="project" value="UniProtKB-UniRule"/>
</dbReference>
<sequence>MRTVGLYSLRFLCSTKPSRLRNASDVRCRARWNSTASPVRVWAQTKSGSVEVTFTPGRPTMTISTGQLARFADGSAVVQLGETTVMVTTVGKSLPPGSNNSFVPLVVDYRQKAAAAGRIPTNFLRKELGPSEREVLTSRMIDRSLRPLFRTGEICDTQIMCNLLAVDAKNDPDIAAMNGASAALFLSDIPWDGPIGAVRVGLVDSELIINPTRKELQGSSLNLVIAAADDDRVVMVDASASNISQQDFMKAVTFGTTEAQKVIAGLRRLQKLVGKPKREPLPAKVYQPRTPLAKSAPEIGVLDEVTVLPAEPTSIETVQARCAELAADQIRGIFTDPKFDKIGRDVAVTALRTATTDALKKEFPDFDSSKVGDIFSVLSKETFRNLIFDTNVRCDGRSLDDLRYIRCKTNIFKPLHGSALFERGQTQVLCTVTFDSLDSAWKADPASVIISGLKEKNFMLHYEFPPYATNETGRMSAFGRRELGHGALAEKALRAVIPSDFPFTIRLTSEVLESNGSSSMATICGGSLALMDAGVPISEPAAGVAVGLVTKYDATGKEITDYRILTDLLGIEDYLGDMDFKLAGTRHGITALQVDVKIPGLPLNIVMEAIEKGGDGRNRILDIMRDCLPAPREAKKDNAPVVEKLDIPPQKRSKFVGFGGYNLKKITASTGVQITQTDDAVYNLFAPNQAALDEAKQLITEILEEDSEPELQFGAVYSAKVAEVREGGIMVTLHSRQTPFFIPNSQLDSRKVGHANVLGFEVGHDVSVKYFGRDPATGRHRASRKVLVSIPSSAVKALS</sequence>
<protein>
    <recommendedName>
        <fullName evidence="2">polyribonucleotide nucleotidyltransferase</fullName>
        <ecNumber evidence="2">2.7.7.8</ecNumber>
    </recommendedName>
    <alternativeName>
        <fullName evidence="7">Polynucleotide phosphorylase 1</fullName>
    </alternativeName>
</protein>
<keyword evidence="11" id="KW-1185">Reference proteome</keyword>
<evidence type="ECO:0000256" key="7">
    <source>
        <dbReference type="ARBA" id="ARBA00031451"/>
    </source>
</evidence>
<dbReference type="SUPFAM" id="SSF54791">
    <property type="entry name" value="Eukaryotic type KH-domain (KH-domain type I)"/>
    <property type="match status" value="1"/>
</dbReference>
<evidence type="ECO:0000256" key="8">
    <source>
        <dbReference type="PROSITE-ProRule" id="PRU00117"/>
    </source>
</evidence>
<dbReference type="InterPro" id="IPR004087">
    <property type="entry name" value="KH_dom"/>
</dbReference>
<dbReference type="FunFam" id="3.30.230.70:FF:000001">
    <property type="entry name" value="Polyribonucleotide nucleotidyltransferase"/>
    <property type="match status" value="1"/>
</dbReference>
<dbReference type="InterPro" id="IPR001247">
    <property type="entry name" value="ExoRNase_PH_dom1"/>
</dbReference>
<evidence type="ECO:0000259" key="9">
    <source>
        <dbReference type="PROSITE" id="PS50126"/>
    </source>
</evidence>
<dbReference type="CDD" id="cd11364">
    <property type="entry name" value="RNase_PH_PNPase_2"/>
    <property type="match status" value="1"/>
</dbReference>
<dbReference type="Proteomes" id="UP000192578">
    <property type="component" value="Unassembled WGS sequence"/>
</dbReference>
<dbReference type="InterPro" id="IPR004088">
    <property type="entry name" value="KH_dom_type_1"/>
</dbReference>
<dbReference type="Pfam" id="PF03725">
    <property type="entry name" value="RNase_PH_C"/>
    <property type="match status" value="1"/>
</dbReference>
<dbReference type="GO" id="GO:0000175">
    <property type="term" value="F:3'-5'-RNA exonuclease activity"/>
    <property type="evidence" value="ECO:0007669"/>
    <property type="project" value="TreeGrafter"/>
</dbReference>
<evidence type="ECO:0000313" key="11">
    <source>
        <dbReference type="Proteomes" id="UP000192578"/>
    </source>
</evidence>
<dbReference type="InterPro" id="IPR027408">
    <property type="entry name" value="PNPase/RNase_PH_dom_sf"/>
</dbReference>
<dbReference type="InterPro" id="IPR012340">
    <property type="entry name" value="NA-bd_OB-fold"/>
</dbReference>
<dbReference type="SUPFAM" id="SSF54211">
    <property type="entry name" value="Ribosomal protein S5 domain 2-like"/>
    <property type="match status" value="2"/>
</dbReference>
<dbReference type="SUPFAM" id="SSF50249">
    <property type="entry name" value="Nucleic acid-binding proteins"/>
    <property type="match status" value="1"/>
</dbReference>
<keyword evidence="5" id="KW-0548">Nucleotidyltransferase</keyword>
<keyword evidence="6 8" id="KW-0694">RNA-binding</keyword>
<dbReference type="PANTHER" id="PTHR11252">
    <property type="entry name" value="POLYRIBONUCLEOTIDE NUCLEOTIDYLTRANSFERASE"/>
    <property type="match status" value="1"/>
</dbReference>
<dbReference type="InterPro" id="IPR036345">
    <property type="entry name" value="ExoRNase_PH_dom2_sf"/>
</dbReference>
<dbReference type="GO" id="GO:0004654">
    <property type="term" value="F:polyribonucleotide nucleotidyltransferase activity"/>
    <property type="evidence" value="ECO:0007669"/>
    <property type="project" value="UniProtKB-EC"/>
</dbReference>
<dbReference type="InterPro" id="IPR003029">
    <property type="entry name" value="S1_domain"/>
</dbReference>
<dbReference type="CDD" id="cd11363">
    <property type="entry name" value="RNase_PH_PNPase_1"/>
    <property type="match status" value="1"/>
</dbReference>
<keyword evidence="4" id="KW-0808">Transferase</keyword>
<dbReference type="GO" id="GO:0005829">
    <property type="term" value="C:cytosol"/>
    <property type="evidence" value="ECO:0007669"/>
    <property type="project" value="TreeGrafter"/>
</dbReference>
<dbReference type="EMBL" id="MTYJ01000053">
    <property type="protein sequence ID" value="OQV18103.1"/>
    <property type="molecule type" value="Genomic_DNA"/>
</dbReference>
<dbReference type="InterPro" id="IPR015847">
    <property type="entry name" value="ExoRNase_PH_dom2"/>
</dbReference>
<dbReference type="InterPro" id="IPR012162">
    <property type="entry name" value="PNPase"/>
</dbReference>
<reference evidence="11" key="1">
    <citation type="submission" date="2017-01" db="EMBL/GenBank/DDBJ databases">
        <title>Comparative genomics of anhydrobiosis in the tardigrade Hypsibius dujardini.</title>
        <authorList>
            <person name="Yoshida Y."/>
            <person name="Koutsovoulos G."/>
            <person name="Laetsch D."/>
            <person name="Stevens L."/>
            <person name="Kumar S."/>
            <person name="Horikawa D."/>
            <person name="Ishino K."/>
            <person name="Komine S."/>
            <person name="Tomita M."/>
            <person name="Blaxter M."/>
            <person name="Arakawa K."/>
        </authorList>
    </citation>
    <scope>NUCLEOTIDE SEQUENCE [LARGE SCALE GENOMIC DNA]</scope>
    <source>
        <strain evidence="11">Z151</strain>
    </source>
</reference>
<organism evidence="10 11">
    <name type="scientific">Hypsibius exemplaris</name>
    <name type="common">Freshwater tardigrade</name>
    <dbReference type="NCBI Taxonomy" id="2072580"/>
    <lineage>
        <taxon>Eukaryota</taxon>
        <taxon>Metazoa</taxon>
        <taxon>Ecdysozoa</taxon>
        <taxon>Tardigrada</taxon>
        <taxon>Eutardigrada</taxon>
        <taxon>Parachela</taxon>
        <taxon>Hypsibioidea</taxon>
        <taxon>Hypsibiidae</taxon>
        <taxon>Hypsibius</taxon>
    </lineage>
</organism>
<dbReference type="CDD" id="cd09033">
    <property type="entry name" value="KH-I_PNPT1"/>
    <property type="match status" value="1"/>
</dbReference>
<dbReference type="InterPro" id="IPR036612">
    <property type="entry name" value="KH_dom_type_1_sf"/>
</dbReference>
<evidence type="ECO:0000256" key="1">
    <source>
        <dbReference type="ARBA" id="ARBA00007404"/>
    </source>
</evidence>
<dbReference type="OrthoDB" id="437922at2759"/>
<evidence type="ECO:0000313" key="10">
    <source>
        <dbReference type="EMBL" id="OQV18103.1"/>
    </source>
</evidence>
<dbReference type="Pfam" id="PF00013">
    <property type="entry name" value="KH_1"/>
    <property type="match status" value="1"/>
</dbReference>
<keyword evidence="3" id="KW-0963">Cytoplasm</keyword>
<comment type="similarity">
    <text evidence="1">Belongs to the polyribonucleotide nucleotidyltransferase family.</text>
</comment>